<reference evidence="2" key="1">
    <citation type="submission" date="2023-12" db="EMBL/GenBank/DDBJ databases">
        <title>Genome assembly of Anisodus tanguticus.</title>
        <authorList>
            <person name="Wang Y.-J."/>
        </authorList>
    </citation>
    <scope>NUCLEOTIDE SEQUENCE</scope>
    <source>
        <strain evidence="2">KB-2021</strain>
        <tissue evidence="2">Leaf</tissue>
    </source>
</reference>
<accession>A0AAE1RMP6</accession>
<dbReference type="EMBL" id="JAVYJV010000014">
    <property type="protein sequence ID" value="KAK4354405.1"/>
    <property type="molecule type" value="Genomic_DNA"/>
</dbReference>
<proteinExistence type="predicted"/>
<sequence>MISVGTSSDEGSVDPSTVKAMKELISQLTSALQAAEARERRTDDQHAGMNAQLDRLLASGGIFDSTCPGDAHKSHPGPSLARRRSQP</sequence>
<evidence type="ECO:0000313" key="2">
    <source>
        <dbReference type="EMBL" id="KAK4354405.1"/>
    </source>
</evidence>
<organism evidence="2 3">
    <name type="scientific">Anisodus tanguticus</name>
    <dbReference type="NCBI Taxonomy" id="243964"/>
    <lineage>
        <taxon>Eukaryota</taxon>
        <taxon>Viridiplantae</taxon>
        <taxon>Streptophyta</taxon>
        <taxon>Embryophyta</taxon>
        <taxon>Tracheophyta</taxon>
        <taxon>Spermatophyta</taxon>
        <taxon>Magnoliopsida</taxon>
        <taxon>eudicotyledons</taxon>
        <taxon>Gunneridae</taxon>
        <taxon>Pentapetalae</taxon>
        <taxon>asterids</taxon>
        <taxon>lamiids</taxon>
        <taxon>Solanales</taxon>
        <taxon>Solanaceae</taxon>
        <taxon>Solanoideae</taxon>
        <taxon>Hyoscyameae</taxon>
        <taxon>Anisodus</taxon>
    </lineage>
</organism>
<dbReference type="Proteomes" id="UP001291623">
    <property type="component" value="Unassembled WGS sequence"/>
</dbReference>
<name>A0AAE1RMP6_9SOLA</name>
<keyword evidence="3" id="KW-1185">Reference proteome</keyword>
<evidence type="ECO:0000313" key="3">
    <source>
        <dbReference type="Proteomes" id="UP001291623"/>
    </source>
</evidence>
<gene>
    <name evidence="2" type="ORF">RND71_026599</name>
</gene>
<dbReference type="AlphaFoldDB" id="A0AAE1RMP6"/>
<feature type="region of interest" description="Disordered" evidence="1">
    <location>
        <begin position="60"/>
        <end position="87"/>
    </location>
</feature>
<comment type="caution">
    <text evidence="2">The sequence shown here is derived from an EMBL/GenBank/DDBJ whole genome shotgun (WGS) entry which is preliminary data.</text>
</comment>
<evidence type="ECO:0000256" key="1">
    <source>
        <dbReference type="SAM" id="MobiDB-lite"/>
    </source>
</evidence>
<protein>
    <submittedName>
        <fullName evidence="2">Uncharacterized protein</fullName>
    </submittedName>
</protein>